<comment type="similarity">
    <text evidence="1">Belongs to the IF-3 family.</text>
</comment>
<dbReference type="PANTHER" id="PTHR10938:SF0">
    <property type="entry name" value="TRANSLATION INITIATION FACTOR IF-3, MITOCHONDRIAL"/>
    <property type="match status" value="1"/>
</dbReference>
<evidence type="ECO:0000256" key="3">
    <source>
        <dbReference type="ARBA" id="ARBA00022917"/>
    </source>
</evidence>
<dbReference type="GO" id="GO:0032790">
    <property type="term" value="P:ribosome disassembly"/>
    <property type="evidence" value="ECO:0007669"/>
    <property type="project" value="TreeGrafter"/>
</dbReference>
<feature type="region of interest" description="Disordered" evidence="4">
    <location>
        <begin position="132"/>
        <end position="154"/>
    </location>
</feature>
<organism evidence="5">
    <name type="scientific">Rosellinia necatrix</name>
    <name type="common">White root-rot fungus</name>
    <dbReference type="NCBI Taxonomy" id="77044"/>
    <lineage>
        <taxon>Eukaryota</taxon>
        <taxon>Fungi</taxon>
        <taxon>Dikarya</taxon>
        <taxon>Ascomycota</taxon>
        <taxon>Pezizomycotina</taxon>
        <taxon>Sordariomycetes</taxon>
        <taxon>Xylariomycetidae</taxon>
        <taxon>Xylariales</taxon>
        <taxon>Xylariaceae</taxon>
        <taxon>Rosellinia</taxon>
    </lineage>
</organism>
<evidence type="ECO:0000256" key="4">
    <source>
        <dbReference type="SAM" id="MobiDB-lite"/>
    </source>
</evidence>
<dbReference type="GO" id="GO:0003743">
    <property type="term" value="F:translation initiation factor activity"/>
    <property type="evidence" value="ECO:0007669"/>
    <property type="project" value="UniProtKB-KW"/>
</dbReference>
<dbReference type="EMBL" id="DF977555">
    <property type="protein sequence ID" value="GAP93198.1"/>
    <property type="molecule type" value="Genomic_DNA"/>
</dbReference>
<name>A0A1W2TWX6_ROSNE</name>
<feature type="region of interest" description="Disordered" evidence="4">
    <location>
        <begin position="51"/>
        <end position="97"/>
    </location>
</feature>
<sequence>MRHTTCLLTPARALHRALLLQLANTTSKSNGISPTTLASSSAVVFRAHIHTSPPTSKRAAAAAPAPAPAPYLRTRHVPTPPGQRVRPPTRKNPINDDIPYSWVRVADASGALSAPQRTSSVVLSLPKGHTLIMVAPPPSTPSRTTATGGGGGMGADETPGILQPPSAAICRIVDTAAQKAAAASAALETRRQAQQTKTLEINWAIAPHDLGHRMRRLAEFLGKGMRVEVMLARKRGTRKATADEASALADAIREVAEATPGCTEYKKADGVVGGVFRMFFEGPKPKEKAKVKAEKEEKKGKGKKEKEKEKGDGEGGSSEVRDAVPS</sequence>
<dbReference type="PANTHER" id="PTHR10938">
    <property type="entry name" value="TRANSLATION INITIATION FACTOR IF-3"/>
    <property type="match status" value="1"/>
</dbReference>
<accession>A0A1W2TWX6</accession>
<evidence type="ECO:0000256" key="1">
    <source>
        <dbReference type="ARBA" id="ARBA00005439"/>
    </source>
</evidence>
<keyword evidence="2 5" id="KW-0396">Initiation factor</keyword>
<dbReference type="OrthoDB" id="21573at2759"/>
<dbReference type="GO" id="GO:0043022">
    <property type="term" value="F:ribosome binding"/>
    <property type="evidence" value="ECO:0007669"/>
    <property type="project" value="TreeGrafter"/>
</dbReference>
<evidence type="ECO:0000313" key="6">
    <source>
        <dbReference type="Proteomes" id="UP000054516"/>
    </source>
</evidence>
<dbReference type="InterPro" id="IPR036788">
    <property type="entry name" value="T_IF-3_C_sf"/>
</dbReference>
<keyword evidence="3" id="KW-0648">Protein biosynthesis</keyword>
<dbReference type="Proteomes" id="UP000054516">
    <property type="component" value="Unassembled WGS sequence"/>
</dbReference>
<proteinExistence type="inferred from homology"/>
<reference evidence="5" key="1">
    <citation type="submission" date="2016-03" db="EMBL/GenBank/DDBJ databases">
        <title>Draft genome sequence of Rosellinia necatrix.</title>
        <authorList>
            <person name="Kanematsu S."/>
        </authorList>
    </citation>
    <scope>NUCLEOTIDE SEQUENCE [LARGE SCALE GENOMIC DNA]</scope>
    <source>
        <strain evidence="5">W97</strain>
    </source>
</reference>
<dbReference type="OMA" id="INWAIAP"/>
<dbReference type="STRING" id="77044.A0A1W2TWX6"/>
<evidence type="ECO:0000256" key="2">
    <source>
        <dbReference type="ARBA" id="ARBA00022540"/>
    </source>
</evidence>
<evidence type="ECO:0000313" key="5">
    <source>
        <dbReference type="EMBL" id="GAP93198.1"/>
    </source>
</evidence>
<dbReference type="InterPro" id="IPR001288">
    <property type="entry name" value="Translation_initiation_fac_3"/>
</dbReference>
<dbReference type="GO" id="GO:0070124">
    <property type="term" value="P:mitochondrial translational initiation"/>
    <property type="evidence" value="ECO:0007669"/>
    <property type="project" value="TreeGrafter"/>
</dbReference>
<keyword evidence="6" id="KW-1185">Reference proteome</keyword>
<dbReference type="SUPFAM" id="SSF55200">
    <property type="entry name" value="Translation initiation factor IF3, C-terminal domain"/>
    <property type="match status" value="1"/>
</dbReference>
<dbReference type="GO" id="GO:0005739">
    <property type="term" value="C:mitochondrion"/>
    <property type="evidence" value="ECO:0007669"/>
    <property type="project" value="TreeGrafter"/>
</dbReference>
<dbReference type="AlphaFoldDB" id="A0A1W2TWX6"/>
<protein>
    <submittedName>
        <fullName evidence="5">Putative translation initiation factor IF-3</fullName>
    </submittedName>
</protein>
<dbReference type="Gene3D" id="3.30.110.10">
    <property type="entry name" value="Translation initiation factor 3 (IF-3), C-terminal domain"/>
    <property type="match status" value="1"/>
</dbReference>
<feature type="region of interest" description="Disordered" evidence="4">
    <location>
        <begin position="285"/>
        <end position="326"/>
    </location>
</feature>
<gene>
    <name evidence="5" type="ORF">SAMD00023353_11000050</name>
</gene>